<name>A0A2T5MCA4_9GAMM</name>
<keyword evidence="1" id="KW-0812">Transmembrane</keyword>
<feature type="transmembrane region" description="Helical" evidence="1">
    <location>
        <begin position="222"/>
        <end position="241"/>
    </location>
</feature>
<dbReference type="RefSeq" id="WP_107941540.1">
    <property type="nucleotide sequence ID" value="NZ_QANS01000007.1"/>
</dbReference>
<dbReference type="GO" id="GO:0016787">
    <property type="term" value="F:hydrolase activity"/>
    <property type="evidence" value="ECO:0007669"/>
    <property type="project" value="UniProtKB-KW"/>
</dbReference>
<dbReference type="OrthoDB" id="4760165at2"/>
<feature type="transmembrane region" description="Helical" evidence="1">
    <location>
        <begin position="182"/>
        <end position="202"/>
    </location>
</feature>
<proteinExistence type="predicted"/>
<evidence type="ECO:0000313" key="2">
    <source>
        <dbReference type="EMBL" id="PTU30195.1"/>
    </source>
</evidence>
<dbReference type="InterPro" id="IPR016516">
    <property type="entry name" value="UCP07580"/>
</dbReference>
<dbReference type="AlphaFoldDB" id="A0A2T5MCA4"/>
<evidence type="ECO:0000313" key="3">
    <source>
        <dbReference type="Proteomes" id="UP000244248"/>
    </source>
</evidence>
<keyword evidence="3" id="KW-1185">Reference proteome</keyword>
<dbReference type="PANTHER" id="PTHR39456:SF1">
    <property type="entry name" value="METAL-DEPENDENT HYDROLASE"/>
    <property type="match status" value="1"/>
</dbReference>
<organism evidence="2 3">
    <name type="scientific">Stenotrophobium rhamnosiphilum</name>
    <dbReference type="NCBI Taxonomy" id="2029166"/>
    <lineage>
        <taxon>Bacteria</taxon>
        <taxon>Pseudomonadati</taxon>
        <taxon>Pseudomonadota</taxon>
        <taxon>Gammaproteobacteria</taxon>
        <taxon>Nevskiales</taxon>
        <taxon>Nevskiaceae</taxon>
        <taxon>Stenotrophobium</taxon>
    </lineage>
</organism>
<dbReference type="EMBL" id="QANS01000007">
    <property type="protein sequence ID" value="PTU30195.1"/>
    <property type="molecule type" value="Genomic_DNA"/>
</dbReference>
<comment type="caution">
    <text evidence="2">The sequence shown here is derived from an EMBL/GenBank/DDBJ whole genome shotgun (WGS) entry which is preliminary data.</text>
</comment>
<evidence type="ECO:0000256" key="1">
    <source>
        <dbReference type="SAM" id="Phobius"/>
    </source>
</evidence>
<dbReference type="PIRSF" id="PIRSF007580">
    <property type="entry name" value="UCP07580"/>
    <property type="match status" value="1"/>
</dbReference>
<dbReference type="Proteomes" id="UP000244248">
    <property type="component" value="Unassembled WGS sequence"/>
</dbReference>
<protein>
    <submittedName>
        <fullName evidence="2">Metal-dependent hydrolase</fullName>
    </submittedName>
</protein>
<keyword evidence="2" id="KW-0378">Hydrolase</keyword>
<gene>
    <name evidence="2" type="ORF">CJD38_16780</name>
</gene>
<keyword evidence="1" id="KW-1133">Transmembrane helix</keyword>
<dbReference type="PANTHER" id="PTHR39456">
    <property type="entry name" value="METAL-DEPENDENT HYDROLASE"/>
    <property type="match status" value="1"/>
</dbReference>
<reference evidence="2 3" key="1">
    <citation type="submission" date="2018-04" db="EMBL/GenBank/DDBJ databases">
        <title>Novel species isolated from glacier.</title>
        <authorList>
            <person name="Liu Q."/>
            <person name="Xin Y.-H."/>
        </authorList>
    </citation>
    <scope>NUCLEOTIDE SEQUENCE [LARGE SCALE GENOMIC DNA]</scope>
    <source>
        <strain evidence="2 3">GT1R17</strain>
    </source>
</reference>
<accession>A0A2T5MCA4</accession>
<sequence>MIPTRRDLHFKLLPSSVSNWHAKGPYVTQFTNAMSIFFPEGERFFIHTVRHYRDHIHEPQLKKAVTAFIGQEAMHGREHDEHNRLLNRAGLPADELERQVKKFLVMLEEKLPPAAQLSITIAQEHFTAIMAEIVLTDPRILAGADARLKAMWRWHALEEIEHKAVAFDVYEAVMGRGIKAYALRNTSLVITTLGFLSLVLYYQQRMLKADSHPRSWKDFGAFAKFMLISPALLPKLALPWLSYMRPGFHPWDHDNRDLLKEMNTLVAKTKKYELQAA</sequence>
<dbReference type="Pfam" id="PF10118">
    <property type="entry name" value="Metal_hydrol"/>
    <property type="match status" value="1"/>
</dbReference>
<keyword evidence="1" id="KW-0472">Membrane</keyword>